<dbReference type="EMBL" id="JANJYI010000008">
    <property type="protein sequence ID" value="KAK2638718.1"/>
    <property type="molecule type" value="Genomic_DNA"/>
</dbReference>
<reference evidence="2" key="1">
    <citation type="journal article" date="2023" name="Plant J.">
        <title>Genome sequences and population genomics provide insights into the demographic history, inbreeding, and mutation load of two 'living fossil' tree species of Dipteronia.</title>
        <authorList>
            <person name="Feng Y."/>
            <person name="Comes H.P."/>
            <person name="Chen J."/>
            <person name="Zhu S."/>
            <person name="Lu R."/>
            <person name="Zhang X."/>
            <person name="Li P."/>
            <person name="Qiu J."/>
            <person name="Olsen K.M."/>
            <person name="Qiu Y."/>
        </authorList>
    </citation>
    <scope>NUCLEOTIDE SEQUENCE</scope>
    <source>
        <strain evidence="2">KIB01</strain>
    </source>
</reference>
<keyword evidence="1" id="KW-0732">Signal</keyword>
<proteinExistence type="predicted"/>
<keyword evidence="3" id="KW-1185">Reference proteome</keyword>
<dbReference type="Proteomes" id="UP001280121">
    <property type="component" value="Unassembled WGS sequence"/>
</dbReference>
<feature type="signal peptide" evidence="1">
    <location>
        <begin position="1"/>
        <end position="30"/>
    </location>
</feature>
<feature type="chain" id="PRO_5041958488" description="Secreted protein" evidence="1">
    <location>
        <begin position="31"/>
        <end position="181"/>
    </location>
</feature>
<evidence type="ECO:0000313" key="3">
    <source>
        <dbReference type="Proteomes" id="UP001280121"/>
    </source>
</evidence>
<comment type="caution">
    <text evidence="2">The sequence shown here is derived from an EMBL/GenBank/DDBJ whole genome shotgun (WGS) entry which is preliminary data.</text>
</comment>
<name>A0AAD9WQJ5_9ROSI</name>
<gene>
    <name evidence="2" type="ORF">Ddye_026513</name>
</gene>
<accession>A0AAD9WQJ5</accession>
<organism evidence="2 3">
    <name type="scientific">Dipteronia dyeriana</name>
    <dbReference type="NCBI Taxonomy" id="168575"/>
    <lineage>
        <taxon>Eukaryota</taxon>
        <taxon>Viridiplantae</taxon>
        <taxon>Streptophyta</taxon>
        <taxon>Embryophyta</taxon>
        <taxon>Tracheophyta</taxon>
        <taxon>Spermatophyta</taxon>
        <taxon>Magnoliopsida</taxon>
        <taxon>eudicotyledons</taxon>
        <taxon>Gunneridae</taxon>
        <taxon>Pentapetalae</taxon>
        <taxon>rosids</taxon>
        <taxon>malvids</taxon>
        <taxon>Sapindales</taxon>
        <taxon>Sapindaceae</taxon>
        <taxon>Hippocastanoideae</taxon>
        <taxon>Acereae</taxon>
        <taxon>Dipteronia</taxon>
    </lineage>
</organism>
<evidence type="ECO:0008006" key="4">
    <source>
        <dbReference type="Google" id="ProtNLM"/>
    </source>
</evidence>
<protein>
    <recommendedName>
        <fullName evidence="4">Secreted protein</fullName>
    </recommendedName>
</protein>
<sequence>MPVFVKVTCILLYTLHASVFFVQDAAKVDADSYTLELCLLAFMNSGTARPRIENDKDVSCMMNEDKILFKGYVTGSMKVATHCVHNGTIMEEDDSLLQSMFLQQCNQPTPQPLHDGFHQQLTTCESIPILDPIDETIDDQDNSQSLDIDNTDDSSILDIDRCSHEDKDCNHGVGSGSDGVG</sequence>
<dbReference type="AlphaFoldDB" id="A0AAD9WQJ5"/>
<evidence type="ECO:0000313" key="2">
    <source>
        <dbReference type="EMBL" id="KAK2638718.1"/>
    </source>
</evidence>
<evidence type="ECO:0000256" key="1">
    <source>
        <dbReference type="SAM" id="SignalP"/>
    </source>
</evidence>